<feature type="coiled-coil region" evidence="1">
    <location>
        <begin position="81"/>
        <end position="119"/>
    </location>
</feature>
<reference evidence="4" key="2">
    <citation type="submission" date="2025-08" db="UniProtKB">
        <authorList>
            <consortium name="RefSeq"/>
        </authorList>
    </citation>
    <scope>IDENTIFICATION</scope>
    <source>
        <tissue evidence="4">Etiolated seedlings</tissue>
    </source>
</reference>
<organism evidence="3 4">
    <name type="scientific">Cicer arietinum</name>
    <name type="common">Chickpea</name>
    <name type="synonym">Garbanzo</name>
    <dbReference type="NCBI Taxonomy" id="3827"/>
    <lineage>
        <taxon>Eukaryota</taxon>
        <taxon>Viridiplantae</taxon>
        <taxon>Streptophyta</taxon>
        <taxon>Embryophyta</taxon>
        <taxon>Tracheophyta</taxon>
        <taxon>Spermatophyta</taxon>
        <taxon>Magnoliopsida</taxon>
        <taxon>eudicotyledons</taxon>
        <taxon>Gunneridae</taxon>
        <taxon>Pentapetalae</taxon>
        <taxon>rosids</taxon>
        <taxon>fabids</taxon>
        <taxon>Fabales</taxon>
        <taxon>Fabaceae</taxon>
        <taxon>Papilionoideae</taxon>
        <taxon>50 kb inversion clade</taxon>
        <taxon>NPAAA clade</taxon>
        <taxon>Hologalegina</taxon>
        <taxon>IRL clade</taxon>
        <taxon>Cicereae</taxon>
        <taxon>Cicer</taxon>
    </lineage>
</organism>
<feature type="non-terminal residue" evidence="4">
    <location>
        <position position="1"/>
    </location>
</feature>
<feature type="compositionally biased region" description="Low complexity" evidence="2">
    <location>
        <begin position="17"/>
        <end position="38"/>
    </location>
</feature>
<evidence type="ECO:0000256" key="2">
    <source>
        <dbReference type="SAM" id="MobiDB-lite"/>
    </source>
</evidence>
<protein>
    <submittedName>
        <fullName evidence="4">Mediator of RNA polymerase II transcription subunit 30-like</fullName>
    </submittedName>
</protein>
<dbReference type="InterPro" id="IPR034568">
    <property type="entry name" value="MED30"/>
</dbReference>
<dbReference type="STRING" id="3827.A0A3Q7Y2U4"/>
<dbReference type="PANTHER" id="PTHR36406">
    <property type="entry name" value="MEDIATOR OF RNA POLYMERASE II TRANSCRIPTION SUBUNIT 30"/>
    <property type="match status" value="1"/>
</dbReference>
<dbReference type="PANTHER" id="PTHR36406:SF2">
    <property type="entry name" value="MEDIATOR OF RNA POLYMERASE II TRANSCRIPTION SUBUNIT 30"/>
    <property type="match status" value="1"/>
</dbReference>
<reference evidence="3" key="1">
    <citation type="journal article" date="2013" name="Nat. Biotechnol.">
        <title>Draft genome sequence of chickpea (Cicer arietinum) provides a resource for trait improvement.</title>
        <authorList>
            <person name="Varshney R.K."/>
            <person name="Song C."/>
            <person name="Saxena R.K."/>
            <person name="Azam S."/>
            <person name="Yu S."/>
            <person name="Sharpe A.G."/>
            <person name="Cannon S."/>
            <person name="Baek J."/>
            <person name="Rosen B.D."/>
            <person name="Tar'an B."/>
            <person name="Millan T."/>
            <person name="Zhang X."/>
            <person name="Ramsay L.D."/>
            <person name="Iwata A."/>
            <person name="Wang Y."/>
            <person name="Nelson W."/>
            <person name="Farmer A.D."/>
            <person name="Gaur P.M."/>
            <person name="Soderlund C."/>
            <person name="Penmetsa R.V."/>
            <person name="Xu C."/>
            <person name="Bharti A.K."/>
            <person name="He W."/>
            <person name="Winter P."/>
            <person name="Zhao S."/>
            <person name="Hane J.K."/>
            <person name="Carrasquilla-Garcia N."/>
            <person name="Condie J.A."/>
            <person name="Upadhyaya H.D."/>
            <person name="Luo M.C."/>
            <person name="Thudi M."/>
            <person name="Gowda C.L."/>
            <person name="Singh N.P."/>
            <person name="Lichtenzveig J."/>
            <person name="Gali K.K."/>
            <person name="Rubio J."/>
            <person name="Nadarajan N."/>
            <person name="Dolezel J."/>
            <person name="Bansal K.C."/>
            <person name="Xu X."/>
            <person name="Edwards D."/>
            <person name="Zhang G."/>
            <person name="Kahl G."/>
            <person name="Gil J."/>
            <person name="Singh K.B."/>
            <person name="Datta S.K."/>
            <person name="Jackson S.A."/>
            <person name="Wang J."/>
            <person name="Cook D.R."/>
        </authorList>
    </citation>
    <scope>NUCLEOTIDE SEQUENCE [LARGE SCALE GENOMIC DNA]</scope>
    <source>
        <strain evidence="3">cv. CDC Frontier</strain>
    </source>
</reference>
<keyword evidence="1" id="KW-0175">Coiled coil</keyword>
<sequence length="141" mass="15261">FRLANFWSTSNKLLAPSSNGDANSDSSSQHADGAAPNDGAGGALEEARFRYKNAAAGLRTILAAIPSSQKVNTFDSGSADSPTDEAEIEKLEERASSLRKELANKNLHLNILLDQLQELITDISTWQCFFNMMLAVLAFVQ</sequence>
<dbReference type="PaxDb" id="3827-XP_004487229.1"/>
<keyword evidence="3" id="KW-1185">Reference proteome</keyword>
<evidence type="ECO:0000256" key="1">
    <source>
        <dbReference type="SAM" id="Coils"/>
    </source>
</evidence>
<accession>A0A3Q7Y2U4</accession>
<evidence type="ECO:0000313" key="3">
    <source>
        <dbReference type="Proteomes" id="UP000087171"/>
    </source>
</evidence>
<name>A0A3Q7Y2U4_CICAR</name>
<dbReference type="AlphaFoldDB" id="A0A3Q7Y2U4"/>
<dbReference type="GO" id="GO:0016592">
    <property type="term" value="C:mediator complex"/>
    <property type="evidence" value="ECO:0007669"/>
    <property type="project" value="InterPro"/>
</dbReference>
<feature type="region of interest" description="Disordered" evidence="2">
    <location>
        <begin position="14"/>
        <end position="41"/>
    </location>
</feature>
<gene>
    <name evidence="4" type="primary">LOC101498104</name>
</gene>
<proteinExistence type="predicted"/>
<dbReference type="Proteomes" id="UP000087171">
    <property type="component" value="Chromosome Ca1"/>
</dbReference>
<evidence type="ECO:0000313" key="4">
    <source>
        <dbReference type="RefSeq" id="XP_027192191.1"/>
    </source>
</evidence>
<dbReference type="RefSeq" id="XP_027192191.1">
    <property type="nucleotide sequence ID" value="XM_027336390.1"/>
</dbReference>